<dbReference type="EMBL" id="JAWHQM010000015">
    <property type="protein sequence ID" value="KAK5630331.1"/>
    <property type="molecule type" value="Genomic_DNA"/>
</dbReference>
<dbReference type="Proteomes" id="UP001305414">
    <property type="component" value="Unassembled WGS sequence"/>
</dbReference>
<reference evidence="1 2" key="1">
    <citation type="submission" date="2023-10" db="EMBL/GenBank/DDBJ databases">
        <title>Draft genome sequence of Xylaria bambusicola isolate GMP-LS, the root and basal stem rot pathogen of sugarcane in Indonesia.</title>
        <authorList>
            <person name="Selvaraj P."/>
            <person name="Muralishankar V."/>
            <person name="Muruganantham S."/>
            <person name="Sp S."/>
            <person name="Haryani S."/>
            <person name="Lau K.J.X."/>
            <person name="Naqvi N.I."/>
        </authorList>
    </citation>
    <scope>NUCLEOTIDE SEQUENCE [LARGE SCALE GENOMIC DNA]</scope>
    <source>
        <strain evidence="1">GMP-LS</strain>
    </source>
</reference>
<protein>
    <submittedName>
        <fullName evidence="1">Uncharacterized protein</fullName>
    </submittedName>
</protein>
<accession>A0AAN7UPK6</accession>
<organism evidence="1 2">
    <name type="scientific">Xylaria bambusicola</name>
    <dbReference type="NCBI Taxonomy" id="326684"/>
    <lineage>
        <taxon>Eukaryota</taxon>
        <taxon>Fungi</taxon>
        <taxon>Dikarya</taxon>
        <taxon>Ascomycota</taxon>
        <taxon>Pezizomycotina</taxon>
        <taxon>Sordariomycetes</taxon>
        <taxon>Xylariomycetidae</taxon>
        <taxon>Xylariales</taxon>
        <taxon>Xylariaceae</taxon>
        <taxon>Xylaria</taxon>
    </lineage>
</organism>
<keyword evidence="2" id="KW-1185">Reference proteome</keyword>
<evidence type="ECO:0000313" key="2">
    <source>
        <dbReference type="Proteomes" id="UP001305414"/>
    </source>
</evidence>
<gene>
    <name evidence="1" type="ORF">RRF57_006046</name>
</gene>
<sequence length="131" mass="14803">MTLGFDCILIRWSMKTRNIQFEDRILKISRRFNKRWHHPFDIYCQEQNARVTAPKTPNIKSTPGWLCLRPIAELLSSPDPPSDELSSSSVMGAMLALTAGLNNLLTKSELLQEEPSCDNNPLCTSQSARVV</sequence>
<name>A0AAN7UPK6_9PEZI</name>
<proteinExistence type="predicted"/>
<dbReference type="AlphaFoldDB" id="A0AAN7UPK6"/>
<evidence type="ECO:0000313" key="1">
    <source>
        <dbReference type="EMBL" id="KAK5630331.1"/>
    </source>
</evidence>
<comment type="caution">
    <text evidence="1">The sequence shown here is derived from an EMBL/GenBank/DDBJ whole genome shotgun (WGS) entry which is preliminary data.</text>
</comment>